<reference evidence="1 2" key="1">
    <citation type="submission" date="2020-01" db="EMBL/GenBank/DDBJ databases">
        <authorList>
            <consortium name="DOE Joint Genome Institute"/>
            <person name="Haridas S."/>
            <person name="Albert R."/>
            <person name="Binder M."/>
            <person name="Bloem J."/>
            <person name="Labutti K."/>
            <person name="Salamov A."/>
            <person name="Andreopoulos B."/>
            <person name="Baker S.E."/>
            <person name="Barry K."/>
            <person name="Bills G."/>
            <person name="Bluhm B.H."/>
            <person name="Cannon C."/>
            <person name="Castanera R."/>
            <person name="Culley D.E."/>
            <person name="Daum C."/>
            <person name="Ezra D."/>
            <person name="Gonzalez J.B."/>
            <person name="Henrissat B."/>
            <person name="Kuo A."/>
            <person name="Liang C."/>
            <person name="Lipzen A."/>
            <person name="Lutzoni F."/>
            <person name="Magnuson J."/>
            <person name="Mondo S."/>
            <person name="Nolan M."/>
            <person name="Ohm R."/>
            <person name="Pangilinan J."/>
            <person name="Park H.-J.H."/>
            <person name="Ramirez L."/>
            <person name="Alfaro M."/>
            <person name="Sun H."/>
            <person name="Tritt A."/>
            <person name="Yoshinaga Y."/>
            <person name="Zwiers L.-H.L."/>
            <person name="Turgeon B.G."/>
            <person name="Goodwin S.B."/>
            <person name="Spatafora J.W."/>
            <person name="Crous P.W."/>
            <person name="Grigoriev I.V."/>
        </authorList>
    </citation>
    <scope>NUCLEOTIDE SEQUENCE [LARGE SCALE GENOMIC DNA]</scope>
    <source>
        <strain evidence="1 2">CBS 611.86</strain>
    </source>
</reference>
<dbReference type="AlphaFoldDB" id="A0A7C8I611"/>
<dbReference type="Proteomes" id="UP000481861">
    <property type="component" value="Unassembled WGS sequence"/>
</dbReference>
<sequence>MSAFTRLHRARSGPRPSRHFLPIITTTTCFSEGIPNQQHRSLARATFQHRRTVSITQIFCLILSFQLQICPQLSLRNGITCLCPPVPPKMPLPMILIRSLRPSRVETHTCVVHPIVYEEKIARLSRAEFPAHVSRSNSLFLESISQFLRLFSPHDDLRNHRRVPGVFA</sequence>
<evidence type="ECO:0000313" key="2">
    <source>
        <dbReference type="Proteomes" id="UP000481861"/>
    </source>
</evidence>
<organism evidence="1 2">
    <name type="scientific">Massariosphaeria phaeospora</name>
    <dbReference type="NCBI Taxonomy" id="100035"/>
    <lineage>
        <taxon>Eukaryota</taxon>
        <taxon>Fungi</taxon>
        <taxon>Dikarya</taxon>
        <taxon>Ascomycota</taxon>
        <taxon>Pezizomycotina</taxon>
        <taxon>Dothideomycetes</taxon>
        <taxon>Pleosporomycetidae</taxon>
        <taxon>Pleosporales</taxon>
        <taxon>Pleosporales incertae sedis</taxon>
        <taxon>Massariosphaeria</taxon>
    </lineage>
</organism>
<accession>A0A7C8I611</accession>
<dbReference type="EMBL" id="JAADJZ010000011">
    <property type="protein sequence ID" value="KAF2871694.1"/>
    <property type="molecule type" value="Genomic_DNA"/>
</dbReference>
<proteinExistence type="predicted"/>
<name>A0A7C8I611_9PLEO</name>
<protein>
    <submittedName>
        <fullName evidence="1">Uncharacterized protein</fullName>
    </submittedName>
</protein>
<evidence type="ECO:0000313" key="1">
    <source>
        <dbReference type="EMBL" id="KAF2871694.1"/>
    </source>
</evidence>
<comment type="caution">
    <text evidence="1">The sequence shown here is derived from an EMBL/GenBank/DDBJ whole genome shotgun (WGS) entry which is preliminary data.</text>
</comment>
<gene>
    <name evidence="1" type="ORF">BDV95DRAFT_46759</name>
</gene>
<keyword evidence="2" id="KW-1185">Reference proteome</keyword>